<evidence type="ECO:0000256" key="5">
    <source>
        <dbReference type="ARBA" id="ARBA00022776"/>
    </source>
</evidence>
<dbReference type="PANTHER" id="PTHR14418">
    <property type="entry name" value="CONDENSIN COMPLEX SUBUNIT 3-RELATED"/>
    <property type="match status" value="1"/>
</dbReference>
<evidence type="ECO:0000256" key="2">
    <source>
        <dbReference type="ARBA" id="ARBA00006533"/>
    </source>
</evidence>
<dbReference type="InterPro" id="IPR016024">
    <property type="entry name" value="ARM-type_fold"/>
</dbReference>
<evidence type="ECO:0000256" key="3">
    <source>
        <dbReference type="ARBA" id="ARBA00022454"/>
    </source>
</evidence>
<reference evidence="10" key="1">
    <citation type="submission" date="2015-07" db="EMBL/GenBank/DDBJ databases">
        <title>MeaNS - Measles Nucleotide Surveillance Program.</title>
        <authorList>
            <person name="Tran T."/>
            <person name="Druce J."/>
        </authorList>
    </citation>
    <scope>NUCLEOTIDE SEQUENCE</scope>
    <source>
        <strain evidence="10">UCB-OBI-ISO-001</strain>
        <tissue evidence="10">Gonad</tissue>
    </source>
</reference>
<evidence type="ECO:0000259" key="9">
    <source>
        <dbReference type="Pfam" id="PF12719"/>
    </source>
</evidence>
<comment type="similarity">
    <text evidence="2">Belongs to the CND3 (condensin subunit 3) family.</text>
</comment>
<keyword evidence="7" id="KW-0131">Cell cycle</keyword>
<feature type="non-terminal residue" evidence="10">
    <location>
        <position position="890"/>
    </location>
</feature>
<keyword evidence="3" id="KW-0158">Chromosome</keyword>
<keyword evidence="6" id="KW-0226">DNA condensation</keyword>
<dbReference type="AlphaFoldDB" id="A0A0L8HTM5"/>
<dbReference type="GO" id="GO:0000793">
    <property type="term" value="C:condensed chromosome"/>
    <property type="evidence" value="ECO:0007669"/>
    <property type="project" value="TreeGrafter"/>
</dbReference>
<comment type="subcellular location">
    <subcellularLocation>
        <location evidence="1">Chromosome</location>
    </subcellularLocation>
</comment>
<name>A0A0L8HTM5_OCTBM</name>
<evidence type="ECO:0000256" key="4">
    <source>
        <dbReference type="ARBA" id="ARBA00022618"/>
    </source>
</evidence>
<dbReference type="OrthoDB" id="27187at2759"/>
<feature type="domain" description="Nuclear condensin complex subunit 3 C-terminal" evidence="9">
    <location>
        <begin position="474"/>
        <end position="773"/>
    </location>
</feature>
<evidence type="ECO:0000256" key="8">
    <source>
        <dbReference type="SAM" id="MobiDB-lite"/>
    </source>
</evidence>
<protein>
    <recommendedName>
        <fullName evidence="9">Nuclear condensin complex subunit 3 C-terminal domain-containing protein</fullName>
    </recommendedName>
</protein>
<dbReference type="GO" id="GO:0051301">
    <property type="term" value="P:cell division"/>
    <property type="evidence" value="ECO:0007669"/>
    <property type="project" value="UniProtKB-KW"/>
</dbReference>
<dbReference type="GO" id="GO:0000796">
    <property type="term" value="C:condensin complex"/>
    <property type="evidence" value="ECO:0007669"/>
    <property type="project" value="InterPro"/>
</dbReference>
<dbReference type="STRING" id="37653.A0A0L8HTM5"/>
<keyword evidence="4" id="KW-0132">Cell division</keyword>
<dbReference type="Pfam" id="PF12719">
    <property type="entry name" value="Cnd3"/>
    <property type="match status" value="1"/>
</dbReference>
<dbReference type="GO" id="GO:0005737">
    <property type="term" value="C:cytoplasm"/>
    <property type="evidence" value="ECO:0007669"/>
    <property type="project" value="TreeGrafter"/>
</dbReference>
<gene>
    <name evidence="10" type="ORF">OCBIM_22006260mg</name>
</gene>
<dbReference type="SUPFAM" id="SSF48371">
    <property type="entry name" value="ARM repeat"/>
    <property type="match status" value="1"/>
</dbReference>
<dbReference type="InterPro" id="IPR025977">
    <property type="entry name" value="Cnd3_C"/>
</dbReference>
<dbReference type="GO" id="GO:0007076">
    <property type="term" value="P:mitotic chromosome condensation"/>
    <property type="evidence" value="ECO:0007669"/>
    <property type="project" value="InterPro"/>
</dbReference>
<sequence>MESIFHQSQQNLQTHGRLIKEMQKIYENFPGIFSVTQYDKADPLNYRYNRNREKVVVKEYGRVRHHPLPEPRGALGVSLNKNSQRLSHDCSSRAIRYRCCQLTNKLLAGLGDVMLDDELCTNITTIMLERTKDSIPIIREQAIYALACLQNPEDENCPIIEAYLFHLENDSHAAVRRAVVGSIALLSKTLPAILDRTKDLTESVRCQTFSVLAEKVNIRALSISQRLDLVDTGLIDRSTTVKKICTRKLFQSWLQSCDGSFLELLYSLDVVTSFKQCEKLLLSLFEQYSAEELVKNFTFLSDDLLISKEELDCEKVVYWKTLCQYLDSLGVDGADSLEKVLPNSIVFCDYLKSYHLDNSIKSETRSAEDELECQFIVEQLIGMLKFMDLSDIAARNAVQTLLHDVLVSDKINNCWISTIVAELHVLKPDRKELMNYICDLVSEIHEPVVLILQSVNEDEKRAIDLKNDPKTLLKCLTIICETLMLKNVSVKELTIELLKESIILPSIPNECDEVRNLGLKCLGLCCLNSKETAVRHLNIFLEACHIEVEVDAVKVTALKAIFDILLVFGIDLFVNSSSSEEDGEANSCSEINETANNLESNLEESNQEKSGSSVMIALLCKQMDSEVCEVQTVAAEGLAKLLLAGRIVASKVLTRLILLWFNPLSEDNYYLRCCLGTFLPVFASDSALNQELVVDSFLPVVKTLCNAPASSPLSKVDTSKVCDLLIELTRPGTFCKENLNHDKILLQVCNEILSNPNSFSVRPLSRVLNYLDLNQDSITMLKDLHTLMSKILSVVKDKMSLKALVKFSQQVEKALSACEEKSRVNSIGPECETQNGDNNDLASECGTKSSDSNNAASKCGTETDNNTVTSECGTETDGNTVTSECGTETD</sequence>
<dbReference type="Gene3D" id="1.25.10.10">
    <property type="entry name" value="Leucine-rich Repeat Variant"/>
    <property type="match status" value="1"/>
</dbReference>
<evidence type="ECO:0000256" key="1">
    <source>
        <dbReference type="ARBA" id="ARBA00004286"/>
    </source>
</evidence>
<evidence type="ECO:0000256" key="7">
    <source>
        <dbReference type="ARBA" id="ARBA00023306"/>
    </source>
</evidence>
<proteinExistence type="inferred from homology"/>
<dbReference type="InterPro" id="IPR011989">
    <property type="entry name" value="ARM-like"/>
</dbReference>
<organism evidence="10">
    <name type="scientific">Octopus bimaculoides</name>
    <name type="common">California two-spotted octopus</name>
    <dbReference type="NCBI Taxonomy" id="37653"/>
    <lineage>
        <taxon>Eukaryota</taxon>
        <taxon>Metazoa</taxon>
        <taxon>Spiralia</taxon>
        <taxon>Lophotrochozoa</taxon>
        <taxon>Mollusca</taxon>
        <taxon>Cephalopoda</taxon>
        <taxon>Coleoidea</taxon>
        <taxon>Octopodiformes</taxon>
        <taxon>Octopoda</taxon>
        <taxon>Incirrata</taxon>
        <taxon>Octopodidae</taxon>
        <taxon>Octopus</taxon>
    </lineage>
</organism>
<feature type="region of interest" description="Disordered" evidence="8">
    <location>
        <begin position="842"/>
        <end position="890"/>
    </location>
</feature>
<keyword evidence="5" id="KW-0498">Mitosis</keyword>
<dbReference type="EMBL" id="KQ417305">
    <property type="protein sequence ID" value="KOF92566.1"/>
    <property type="molecule type" value="Genomic_DNA"/>
</dbReference>
<dbReference type="InterPro" id="IPR027165">
    <property type="entry name" value="CND3"/>
</dbReference>
<dbReference type="PANTHER" id="PTHR14418:SF5">
    <property type="entry name" value="CONDENSIN COMPLEX SUBUNIT 3"/>
    <property type="match status" value="1"/>
</dbReference>
<evidence type="ECO:0000313" key="10">
    <source>
        <dbReference type="EMBL" id="KOF92566.1"/>
    </source>
</evidence>
<accession>A0A0L8HTM5</accession>
<evidence type="ECO:0000256" key="6">
    <source>
        <dbReference type="ARBA" id="ARBA00023067"/>
    </source>
</evidence>